<protein>
    <recommendedName>
        <fullName evidence="2">KOW domain-containing protein</fullName>
    </recommendedName>
</protein>
<evidence type="ECO:0000313" key="3">
    <source>
        <dbReference type="EMBL" id="KAG5633795.1"/>
    </source>
</evidence>
<dbReference type="GO" id="GO:0032784">
    <property type="term" value="P:regulation of DNA-templated transcription elongation"/>
    <property type="evidence" value="ECO:0007669"/>
    <property type="project" value="InterPro"/>
</dbReference>
<dbReference type="SMART" id="SM00739">
    <property type="entry name" value="KOW"/>
    <property type="match status" value="3"/>
</dbReference>
<evidence type="ECO:0000313" key="4">
    <source>
        <dbReference type="Proteomes" id="UP000717328"/>
    </source>
</evidence>
<evidence type="ECO:0000259" key="2">
    <source>
        <dbReference type="SMART" id="SM00739"/>
    </source>
</evidence>
<name>A0A9P7K2B9_9AGAR</name>
<reference evidence="3" key="2">
    <citation type="submission" date="2021-10" db="EMBL/GenBank/DDBJ databases">
        <title>Phylogenomics reveals ancestral predisposition of the termite-cultivated fungus Termitomyces towards a domesticated lifestyle.</title>
        <authorList>
            <person name="Auxier B."/>
            <person name="Grum-Grzhimaylo A."/>
            <person name="Cardenas M.E."/>
            <person name="Lodge J.D."/>
            <person name="Laessoe T."/>
            <person name="Pedersen O."/>
            <person name="Smith M.E."/>
            <person name="Kuyper T.W."/>
            <person name="Franco-Molano E.A."/>
            <person name="Baroni T.J."/>
            <person name="Aanen D.K."/>
        </authorList>
    </citation>
    <scope>NUCLEOTIDE SEQUENCE</scope>
    <source>
        <strain evidence="3">D49</strain>
    </source>
</reference>
<dbReference type="OrthoDB" id="3048815at2759"/>
<dbReference type="InterPro" id="IPR008991">
    <property type="entry name" value="Translation_prot_SH3-like_sf"/>
</dbReference>
<dbReference type="SUPFAM" id="SSF50104">
    <property type="entry name" value="Translation proteins SH3-like domain"/>
    <property type="match status" value="1"/>
</dbReference>
<feature type="compositionally biased region" description="Polar residues" evidence="1">
    <location>
        <begin position="363"/>
        <end position="374"/>
    </location>
</feature>
<reference evidence="3" key="1">
    <citation type="submission" date="2021-02" db="EMBL/GenBank/DDBJ databases">
        <authorList>
            <person name="Nieuwenhuis M."/>
            <person name="Van De Peppel L.J.J."/>
        </authorList>
    </citation>
    <scope>NUCLEOTIDE SEQUENCE</scope>
    <source>
        <strain evidence="3">D49</strain>
    </source>
</reference>
<feature type="domain" description="KOW" evidence="2">
    <location>
        <begin position="298"/>
        <end position="325"/>
    </location>
</feature>
<feature type="domain" description="KOW" evidence="2">
    <location>
        <begin position="248"/>
        <end position="275"/>
    </location>
</feature>
<dbReference type="GO" id="GO:0003729">
    <property type="term" value="F:mRNA binding"/>
    <property type="evidence" value="ECO:0007669"/>
    <property type="project" value="TreeGrafter"/>
</dbReference>
<dbReference type="PANTHER" id="PTHR11125:SF7">
    <property type="entry name" value="TRANSCRIPTION ELONGATION FACTOR SPT5"/>
    <property type="match status" value="1"/>
</dbReference>
<dbReference type="GO" id="GO:0006357">
    <property type="term" value="P:regulation of transcription by RNA polymerase II"/>
    <property type="evidence" value="ECO:0007669"/>
    <property type="project" value="InterPro"/>
</dbReference>
<feature type="compositionally biased region" description="Basic and acidic residues" evidence="1">
    <location>
        <begin position="380"/>
        <end position="391"/>
    </location>
</feature>
<feature type="domain" description="KOW" evidence="2">
    <location>
        <begin position="104"/>
        <end position="131"/>
    </location>
</feature>
<evidence type="ECO:0000256" key="1">
    <source>
        <dbReference type="SAM" id="MobiDB-lite"/>
    </source>
</evidence>
<accession>A0A9P7K2B9</accession>
<proteinExistence type="predicted"/>
<keyword evidence="4" id="KW-1185">Reference proteome</keyword>
<sequence length="477" mass="53973">MNFIDNTNPESQVLRWKVYEASVKDNEQTAAMLAELANPYRREVWCGSEHGWIYVEATMNPKLLGLLTLTPCIVFHRPGSPIKYAINIEERVATLKLPNLDADNLKVGDWARIVTGRYKDDLGIVVEVGESFKLLVIPRVQPEFVTRDLSHKRKHSAPSPRPSPALFDPIQFVHSWGKNLIQRGHLYTYRSYHFEHDLLLKKFGHRQVSSTSIFMPLSLSSLFCSSQHPTIQEIIKSGSRLPPPREWEFYEDEKVTITTGTHQGQEGVVQTVEADYILVDLSNGGGLFNFGWNNVQKCFKVKDFVQIINGPNQGHSGWVTEVLNGQMTCTELLERQPGREQSDFPELACARMAEVPYLWTSSTSATVTDNSGPDPSQPKESTRDQDPKHQPDGWLRPMRVPWKGTPVLVVGNGQHKGNTGRVRDVHISRPTPSGLEVDVELNTHTGSHSFVRQRLDYDHVVVVGPRFVILPFPLLFR</sequence>
<comment type="caution">
    <text evidence="3">The sequence shown here is derived from an EMBL/GenBank/DDBJ whole genome shotgun (WGS) entry which is preliminary data.</text>
</comment>
<dbReference type="EMBL" id="JABCKI010007038">
    <property type="protein sequence ID" value="KAG5633795.1"/>
    <property type="molecule type" value="Genomic_DNA"/>
</dbReference>
<dbReference type="GO" id="GO:0032044">
    <property type="term" value="C:DSIF complex"/>
    <property type="evidence" value="ECO:0007669"/>
    <property type="project" value="TreeGrafter"/>
</dbReference>
<feature type="region of interest" description="Disordered" evidence="1">
    <location>
        <begin position="363"/>
        <end position="397"/>
    </location>
</feature>
<dbReference type="PANTHER" id="PTHR11125">
    <property type="entry name" value="SUPPRESSOR OF TY 5"/>
    <property type="match status" value="1"/>
</dbReference>
<dbReference type="AlphaFoldDB" id="A0A9P7K2B9"/>
<dbReference type="InterPro" id="IPR005824">
    <property type="entry name" value="KOW"/>
</dbReference>
<organism evidence="3 4">
    <name type="scientific">Sphagnurus paluster</name>
    <dbReference type="NCBI Taxonomy" id="117069"/>
    <lineage>
        <taxon>Eukaryota</taxon>
        <taxon>Fungi</taxon>
        <taxon>Dikarya</taxon>
        <taxon>Basidiomycota</taxon>
        <taxon>Agaricomycotina</taxon>
        <taxon>Agaricomycetes</taxon>
        <taxon>Agaricomycetidae</taxon>
        <taxon>Agaricales</taxon>
        <taxon>Tricholomatineae</taxon>
        <taxon>Lyophyllaceae</taxon>
        <taxon>Sphagnurus</taxon>
    </lineage>
</organism>
<dbReference type="Proteomes" id="UP000717328">
    <property type="component" value="Unassembled WGS sequence"/>
</dbReference>
<gene>
    <name evidence="3" type="ORF">H0H81_005218</name>
</gene>
<dbReference type="GO" id="GO:0006368">
    <property type="term" value="P:transcription elongation by RNA polymerase II"/>
    <property type="evidence" value="ECO:0007669"/>
    <property type="project" value="TreeGrafter"/>
</dbReference>
<dbReference type="InterPro" id="IPR039659">
    <property type="entry name" value="SPT5"/>
</dbReference>